<dbReference type="InterPro" id="IPR040107">
    <property type="entry name" value="Snu23"/>
</dbReference>
<keyword evidence="9" id="KW-1185">Reference proteome</keyword>
<gene>
    <name evidence="8" type="ORF">BS47DRAFT_1312723</name>
</gene>
<organism evidence="8 9">
    <name type="scientific">Hydnum rufescens UP504</name>
    <dbReference type="NCBI Taxonomy" id="1448309"/>
    <lineage>
        <taxon>Eukaryota</taxon>
        <taxon>Fungi</taxon>
        <taxon>Dikarya</taxon>
        <taxon>Basidiomycota</taxon>
        <taxon>Agaricomycotina</taxon>
        <taxon>Agaricomycetes</taxon>
        <taxon>Cantharellales</taxon>
        <taxon>Hydnaceae</taxon>
        <taxon>Hydnum</taxon>
    </lineage>
</organism>
<dbReference type="SUPFAM" id="SSF57667">
    <property type="entry name" value="beta-beta-alpha zinc fingers"/>
    <property type="match status" value="1"/>
</dbReference>
<evidence type="ECO:0000256" key="5">
    <source>
        <dbReference type="SAM" id="Coils"/>
    </source>
</evidence>
<keyword evidence="2" id="KW-0863">Zinc-finger</keyword>
<evidence type="ECO:0000256" key="2">
    <source>
        <dbReference type="ARBA" id="ARBA00022771"/>
    </source>
</evidence>
<dbReference type="InterPro" id="IPR036236">
    <property type="entry name" value="Znf_C2H2_sf"/>
</dbReference>
<dbReference type="Pfam" id="PF12874">
    <property type="entry name" value="zf-met"/>
    <property type="match status" value="1"/>
</dbReference>
<dbReference type="GO" id="GO:0008270">
    <property type="term" value="F:zinc ion binding"/>
    <property type="evidence" value="ECO:0007669"/>
    <property type="project" value="UniProtKB-KW"/>
</dbReference>
<keyword evidence="3" id="KW-0862">Zinc</keyword>
<feature type="coiled-coil region" evidence="5">
    <location>
        <begin position="138"/>
        <end position="193"/>
    </location>
</feature>
<dbReference type="Proteomes" id="UP000886523">
    <property type="component" value="Unassembled WGS sequence"/>
</dbReference>
<dbReference type="InterPro" id="IPR013087">
    <property type="entry name" value="Znf_C2H2_type"/>
</dbReference>
<dbReference type="PANTHER" id="PTHR45986">
    <property type="entry name" value="ZINC FINGER MATRIN-TYPE PROTEIN 2"/>
    <property type="match status" value="1"/>
</dbReference>
<dbReference type="OrthoDB" id="30343at2759"/>
<accession>A0A9P6B7J4</accession>
<dbReference type="AlphaFoldDB" id="A0A9P6B7J4"/>
<evidence type="ECO:0000256" key="3">
    <source>
        <dbReference type="ARBA" id="ARBA00022833"/>
    </source>
</evidence>
<feature type="domain" description="C2H2-type" evidence="7">
    <location>
        <begin position="101"/>
        <end position="123"/>
    </location>
</feature>
<evidence type="ECO:0000256" key="6">
    <source>
        <dbReference type="SAM" id="MobiDB-lite"/>
    </source>
</evidence>
<feature type="region of interest" description="Disordered" evidence="6">
    <location>
        <begin position="27"/>
        <end position="54"/>
    </location>
</feature>
<evidence type="ECO:0000256" key="1">
    <source>
        <dbReference type="ARBA" id="ARBA00022723"/>
    </source>
</evidence>
<dbReference type="PANTHER" id="PTHR45986:SF1">
    <property type="entry name" value="ZINC FINGER MATRIN-TYPE PROTEIN 2"/>
    <property type="match status" value="1"/>
</dbReference>
<sequence length="220" mass="25273">MSEKVGAYGTKAAESFRRTWDKEEYAAKAREKDRLERERMQENDELMRKGKKPRRFREELPKATELMKQREAPLELDKNLNKTIIVQNPGGRGPGQPGFYCEVCNRTCKDSVGYLDHINGRTHLRRLGQTTRIARSTIEQVRARIAMLREKTREAAKAKAFDFDQRLEEVRAKEQAIRDAKKAEKKAAREARLIEAVTDPQADEMASMMGFGGFGTSKKH</sequence>
<keyword evidence="1" id="KW-0479">Metal-binding</keyword>
<evidence type="ECO:0000313" key="9">
    <source>
        <dbReference type="Proteomes" id="UP000886523"/>
    </source>
</evidence>
<reference evidence="8" key="1">
    <citation type="journal article" date="2020" name="Nat. Commun.">
        <title>Large-scale genome sequencing of mycorrhizal fungi provides insights into the early evolution of symbiotic traits.</title>
        <authorList>
            <person name="Miyauchi S."/>
            <person name="Kiss E."/>
            <person name="Kuo A."/>
            <person name="Drula E."/>
            <person name="Kohler A."/>
            <person name="Sanchez-Garcia M."/>
            <person name="Morin E."/>
            <person name="Andreopoulos B."/>
            <person name="Barry K.W."/>
            <person name="Bonito G."/>
            <person name="Buee M."/>
            <person name="Carver A."/>
            <person name="Chen C."/>
            <person name="Cichocki N."/>
            <person name="Clum A."/>
            <person name="Culley D."/>
            <person name="Crous P.W."/>
            <person name="Fauchery L."/>
            <person name="Girlanda M."/>
            <person name="Hayes R.D."/>
            <person name="Keri Z."/>
            <person name="LaButti K."/>
            <person name="Lipzen A."/>
            <person name="Lombard V."/>
            <person name="Magnuson J."/>
            <person name="Maillard F."/>
            <person name="Murat C."/>
            <person name="Nolan M."/>
            <person name="Ohm R.A."/>
            <person name="Pangilinan J."/>
            <person name="Pereira M.F."/>
            <person name="Perotto S."/>
            <person name="Peter M."/>
            <person name="Pfister S."/>
            <person name="Riley R."/>
            <person name="Sitrit Y."/>
            <person name="Stielow J.B."/>
            <person name="Szollosi G."/>
            <person name="Zifcakova L."/>
            <person name="Stursova M."/>
            <person name="Spatafora J.W."/>
            <person name="Tedersoo L."/>
            <person name="Vaario L.M."/>
            <person name="Yamada A."/>
            <person name="Yan M."/>
            <person name="Wang P."/>
            <person name="Xu J."/>
            <person name="Bruns T."/>
            <person name="Baldrian P."/>
            <person name="Vilgalys R."/>
            <person name="Dunand C."/>
            <person name="Henrissat B."/>
            <person name="Grigoriev I.V."/>
            <person name="Hibbett D."/>
            <person name="Nagy L.G."/>
            <person name="Martin F.M."/>
        </authorList>
    </citation>
    <scope>NUCLEOTIDE SEQUENCE</scope>
    <source>
        <strain evidence="8">UP504</strain>
    </source>
</reference>
<dbReference type="Gene3D" id="3.30.160.60">
    <property type="entry name" value="Classic Zinc Finger"/>
    <property type="match status" value="1"/>
</dbReference>
<evidence type="ECO:0000259" key="7">
    <source>
        <dbReference type="PROSITE" id="PS00028"/>
    </source>
</evidence>
<evidence type="ECO:0000313" key="8">
    <source>
        <dbReference type="EMBL" id="KAF9519229.1"/>
    </source>
</evidence>
<proteinExistence type="predicted"/>
<keyword evidence="4" id="KW-0539">Nucleus</keyword>
<dbReference type="GO" id="GO:0046540">
    <property type="term" value="C:U4/U6 x U5 tri-snRNP complex"/>
    <property type="evidence" value="ECO:0007669"/>
    <property type="project" value="TreeGrafter"/>
</dbReference>
<dbReference type="GO" id="GO:0000398">
    <property type="term" value="P:mRNA splicing, via spliceosome"/>
    <property type="evidence" value="ECO:0007669"/>
    <property type="project" value="InterPro"/>
</dbReference>
<dbReference type="EMBL" id="MU128919">
    <property type="protein sequence ID" value="KAF9519229.1"/>
    <property type="molecule type" value="Genomic_DNA"/>
</dbReference>
<dbReference type="GO" id="GO:0003676">
    <property type="term" value="F:nucleic acid binding"/>
    <property type="evidence" value="ECO:0007669"/>
    <property type="project" value="InterPro"/>
</dbReference>
<evidence type="ECO:0000256" key="4">
    <source>
        <dbReference type="ARBA" id="ARBA00023242"/>
    </source>
</evidence>
<keyword evidence="5" id="KW-0175">Coiled coil</keyword>
<dbReference type="PROSITE" id="PS00028">
    <property type="entry name" value="ZINC_FINGER_C2H2_1"/>
    <property type="match status" value="1"/>
</dbReference>
<feature type="compositionally biased region" description="Basic and acidic residues" evidence="6">
    <location>
        <begin position="27"/>
        <end position="48"/>
    </location>
</feature>
<dbReference type="SMART" id="SM00451">
    <property type="entry name" value="ZnF_U1"/>
    <property type="match status" value="1"/>
</dbReference>
<dbReference type="InterPro" id="IPR003604">
    <property type="entry name" value="Matrin/U1-like-C_Znf_C2H2"/>
</dbReference>
<dbReference type="GO" id="GO:0005681">
    <property type="term" value="C:spliceosomal complex"/>
    <property type="evidence" value="ECO:0007669"/>
    <property type="project" value="InterPro"/>
</dbReference>
<name>A0A9P6B7J4_9AGAM</name>
<comment type="caution">
    <text evidence="8">The sequence shown here is derived from an EMBL/GenBank/DDBJ whole genome shotgun (WGS) entry which is preliminary data.</text>
</comment>
<protein>
    <recommendedName>
        <fullName evidence="7">C2H2-type domain-containing protein</fullName>
    </recommendedName>
</protein>